<evidence type="ECO:0000256" key="3">
    <source>
        <dbReference type="ARBA" id="ARBA00022475"/>
    </source>
</evidence>
<dbReference type="InterPro" id="IPR039421">
    <property type="entry name" value="Type_1_exporter"/>
</dbReference>
<organism evidence="13 14">
    <name type="scientific">Aminipila butyrica</name>
    <dbReference type="NCBI Taxonomy" id="433296"/>
    <lineage>
        <taxon>Bacteria</taxon>
        <taxon>Bacillati</taxon>
        <taxon>Bacillota</taxon>
        <taxon>Clostridia</taxon>
        <taxon>Peptostreptococcales</taxon>
        <taxon>Anaerovoracaceae</taxon>
        <taxon>Aminipila</taxon>
    </lineage>
</organism>
<feature type="domain" description="ABC transporter" evidence="11">
    <location>
        <begin position="489"/>
        <end position="722"/>
    </location>
</feature>
<dbReference type="RefSeq" id="WP_163066498.1">
    <property type="nucleotide sequence ID" value="NZ_CP048649.1"/>
</dbReference>
<dbReference type="GO" id="GO:0005524">
    <property type="term" value="F:ATP binding"/>
    <property type="evidence" value="ECO:0007669"/>
    <property type="project" value="UniProtKB-KW"/>
</dbReference>
<evidence type="ECO:0000313" key="14">
    <source>
        <dbReference type="Proteomes" id="UP000466848"/>
    </source>
</evidence>
<evidence type="ECO:0000259" key="11">
    <source>
        <dbReference type="PROSITE" id="PS50893"/>
    </source>
</evidence>
<dbReference type="SMART" id="SM00382">
    <property type="entry name" value="AAA"/>
    <property type="match status" value="1"/>
</dbReference>
<evidence type="ECO:0000256" key="5">
    <source>
        <dbReference type="ARBA" id="ARBA00022741"/>
    </source>
</evidence>
<dbReference type="Pfam" id="PF00005">
    <property type="entry name" value="ABC_tran"/>
    <property type="match status" value="1"/>
</dbReference>
<keyword evidence="4 10" id="KW-0812">Transmembrane</keyword>
<dbReference type="GO" id="GO:0008234">
    <property type="term" value="F:cysteine-type peptidase activity"/>
    <property type="evidence" value="ECO:0007669"/>
    <property type="project" value="UniProtKB-KW"/>
</dbReference>
<evidence type="ECO:0000256" key="4">
    <source>
        <dbReference type="ARBA" id="ARBA00022692"/>
    </source>
</evidence>
<feature type="transmembrane region" description="Helical" evidence="10">
    <location>
        <begin position="397"/>
        <end position="418"/>
    </location>
</feature>
<keyword evidence="9 10" id="KW-0472">Membrane</keyword>
<keyword evidence="7 13" id="KW-0067">ATP-binding</keyword>
<reference evidence="13 14" key="1">
    <citation type="submission" date="2020-02" db="EMBL/GenBank/DDBJ databases">
        <authorList>
            <person name="Kim Y.B."/>
            <person name="Roh S.W."/>
        </authorList>
    </citation>
    <scope>NUCLEOTIDE SEQUENCE [LARGE SCALE GENOMIC DNA]</scope>
    <source>
        <strain evidence="13 14">DSM 103574</strain>
    </source>
</reference>
<accession>A0A858BW51</accession>
<comment type="subcellular location">
    <subcellularLocation>
        <location evidence="1">Cell membrane</location>
        <topology evidence="1">Multi-pass membrane protein</topology>
    </subcellularLocation>
</comment>
<dbReference type="Proteomes" id="UP000466848">
    <property type="component" value="Chromosome"/>
</dbReference>
<dbReference type="PROSITE" id="PS50929">
    <property type="entry name" value="ABC_TM1F"/>
    <property type="match status" value="1"/>
</dbReference>
<dbReference type="InterPro" id="IPR036640">
    <property type="entry name" value="ABC1_TM_sf"/>
</dbReference>
<dbReference type="AlphaFoldDB" id="A0A858BW51"/>
<evidence type="ECO:0000256" key="6">
    <source>
        <dbReference type="ARBA" id="ARBA00022807"/>
    </source>
</evidence>
<evidence type="ECO:0000256" key="9">
    <source>
        <dbReference type="ARBA" id="ARBA00023136"/>
    </source>
</evidence>
<dbReference type="PROSITE" id="PS00211">
    <property type="entry name" value="ABC_TRANSPORTER_1"/>
    <property type="match status" value="1"/>
</dbReference>
<dbReference type="PROSITE" id="PS50893">
    <property type="entry name" value="ABC_TRANSPORTER_2"/>
    <property type="match status" value="1"/>
</dbReference>
<feature type="transmembrane region" description="Helical" evidence="10">
    <location>
        <begin position="430"/>
        <end position="456"/>
    </location>
</feature>
<keyword evidence="2" id="KW-0813">Transport</keyword>
<dbReference type="SUPFAM" id="SSF90123">
    <property type="entry name" value="ABC transporter transmembrane region"/>
    <property type="match status" value="1"/>
</dbReference>
<feature type="transmembrane region" description="Helical" evidence="10">
    <location>
        <begin position="293"/>
        <end position="312"/>
    </location>
</feature>
<keyword evidence="3" id="KW-1003">Cell membrane</keyword>
<dbReference type="PANTHER" id="PTHR24221">
    <property type="entry name" value="ATP-BINDING CASSETTE SUB-FAMILY B"/>
    <property type="match status" value="1"/>
</dbReference>
<feature type="transmembrane region" description="Helical" evidence="10">
    <location>
        <begin position="179"/>
        <end position="199"/>
    </location>
</feature>
<keyword evidence="6" id="KW-0788">Thiol protease</keyword>
<protein>
    <submittedName>
        <fullName evidence="13">ATP-binding cassette domain-containing protein</fullName>
    </submittedName>
</protein>
<dbReference type="InterPro" id="IPR011527">
    <property type="entry name" value="ABC1_TM_dom"/>
</dbReference>
<dbReference type="KEGG" id="abut:Ami103574_08320"/>
<evidence type="ECO:0000256" key="1">
    <source>
        <dbReference type="ARBA" id="ARBA00004651"/>
    </source>
</evidence>
<dbReference type="EMBL" id="CP048649">
    <property type="protein sequence ID" value="QIB69328.1"/>
    <property type="molecule type" value="Genomic_DNA"/>
</dbReference>
<keyword evidence="6" id="KW-0645">Protease</keyword>
<dbReference type="Gene3D" id="1.20.1560.10">
    <property type="entry name" value="ABC transporter type 1, transmembrane domain"/>
    <property type="match status" value="1"/>
</dbReference>
<sequence length="727" mass="81199">MGWFDEQIRERIKKDDNRFSEAFAELSSAVTGQAGFYDVEKNQLEKNKDAIRQILKYYHIKEMETEQKFRDIQEQLSYYLEPSGIIYREVVLEETWYQDGILPMLGKNHLGEPMAFIAKRTGGYMVRDSKSGKLVNVTAGMAAQIQKQAICFYQPLPPKEVSTKEFFSFLMKSISPTDIVIIGAATLLVMLLGLLLPLVNNLIFKQIIPSGKVGMMGPIFVILCCTILGSAVIDTVREIIKSRVLIKLKITAESAVMMRILSLPADFFKRYSAGELSERLNVTQKLCERLSHFFLSAVFSAIFSLVYVVQIFRLFPFLVLPTIFILLSQLLFTIIVMLLKMNLQKKYMPLAAKQRGLEFSLISGVQKLKLAGAEKRAISKWAHTYKEVARLRYNPPLFLKLHTVFSVAISLIGLAVLYCLSVKNQMDPAAYMTFYAAYSLVSAAFFSLSEAAWSFADVPSMMDMINPILKTVPEVSLEKKTCTRLTGAIELNNVCFRYQENMPFILNNVSTKIRPGQYIAVVGKTGCGKSTLFRLLLGLETPDRGAVYYDGKDLSSLNLKSLRQKMGVVLQDGKLFQGDIFSNIAISAPGLTIEEAWQAAELAGIAGDIKAMPMGMYTLISEGSGGISGGQRQRLIIARAIASKPRILLFDEATSALDNVTQKTVSDSLAKLKCTRIVIAHRLSTIQDCDRILVLENGVIAEDGSYEELIKKEGIFAALAERQRIKN</sequence>
<evidence type="ECO:0000256" key="8">
    <source>
        <dbReference type="ARBA" id="ARBA00022989"/>
    </source>
</evidence>
<dbReference type="InterPro" id="IPR003439">
    <property type="entry name" value="ABC_transporter-like_ATP-bd"/>
</dbReference>
<dbReference type="PANTHER" id="PTHR24221:SF654">
    <property type="entry name" value="ATP-BINDING CASSETTE SUB-FAMILY B MEMBER 6"/>
    <property type="match status" value="1"/>
</dbReference>
<dbReference type="GO" id="GO:0005886">
    <property type="term" value="C:plasma membrane"/>
    <property type="evidence" value="ECO:0007669"/>
    <property type="project" value="UniProtKB-SubCell"/>
</dbReference>
<keyword evidence="8 10" id="KW-1133">Transmembrane helix</keyword>
<evidence type="ECO:0000313" key="13">
    <source>
        <dbReference type="EMBL" id="QIB69328.1"/>
    </source>
</evidence>
<feature type="transmembrane region" description="Helical" evidence="10">
    <location>
        <begin position="318"/>
        <end position="339"/>
    </location>
</feature>
<evidence type="ECO:0000256" key="10">
    <source>
        <dbReference type="SAM" id="Phobius"/>
    </source>
</evidence>
<dbReference type="InterPro" id="IPR027417">
    <property type="entry name" value="P-loop_NTPase"/>
</dbReference>
<dbReference type="GO" id="GO:0140359">
    <property type="term" value="F:ABC-type transporter activity"/>
    <property type="evidence" value="ECO:0007669"/>
    <property type="project" value="InterPro"/>
</dbReference>
<keyword evidence="14" id="KW-1185">Reference proteome</keyword>
<keyword evidence="5" id="KW-0547">Nucleotide-binding</keyword>
<dbReference type="InterPro" id="IPR017871">
    <property type="entry name" value="ABC_transporter-like_CS"/>
</dbReference>
<evidence type="ECO:0000259" key="12">
    <source>
        <dbReference type="PROSITE" id="PS50929"/>
    </source>
</evidence>
<evidence type="ECO:0000256" key="2">
    <source>
        <dbReference type="ARBA" id="ARBA00022448"/>
    </source>
</evidence>
<keyword evidence="6" id="KW-0378">Hydrolase</keyword>
<dbReference type="GO" id="GO:0034040">
    <property type="term" value="F:ATPase-coupled lipid transmembrane transporter activity"/>
    <property type="evidence" value="ECO:0007669"/>
    <property type="project" value="TreeGrafter"/>
</dbReference>
<dbReference type="Gene3D" id="3.40.50.300">
    <property type="entry name" value="P-loop containing nucleotide triphosphate hydrolases"/>
    <property type="match status" value="1"/>
</dbReference>
<name>A0A858BW51_9FIRM</name>
<dbReference type="SUPFAM" id="SSF52540">
    <property type="entry name" value="P-loop containing nucleoside triphosphate hydrolases"/>
    <property type="match status" value="1"/>
</dbReference>
<dbReference type="GO" id="GO:0016887">
    <property type="term" value="F:ATP hydrolysis activity"/>
    <property type="evidence" value="ECO:0007669"/>
    <property type="project" value="InterPro"/>
</dbReference>
<dbReference type="InterPro" id="IPR003593">
    <property type="entry name" value="AAA+_ATPase"/>
</dbReference>
<evidence type="ECO:0000256" key="7">
    <source>
        <dbReference type="ARBA" id="ARBA00022840"/>
    </source>
</evidence>
<proteinExistence type="predicted"/>
<feature type="domain" description="ABC transmembrane type-1" evidence="12">
    <location>
        <begin position="180"/>
        <end position="460"/>
    </location>
</feature>
<dbReference type="FunFam" id="3.40.50.300:FF:000299">
    <property type="entry name" value="ABC transporter ATP-binding protein/permease"/>
    <property type="match status" value="1"/>
</dbReference>
<gene>
    <name evidence="13" type="ORF">Ami103574_08320</name>
</gene>
<feature type="transmembrane region" description="Helical" evidence="10">
    <location>
        <begin position="219"/>
        <end position="240"/>
    </location>
</feature>
<dbReference type="Pfam" id="PF00664">
    <property type="entry name" value="ABC_membrane"/>
    <property type="match status" value="1"/>
</dbReference>